<dbReference type="EMBL" id="MNCJ02000330">
    <property type="protein sequence ID" value="KAF5765386.1"/>
    <property type="molecule type" value="Genomic_DNA"/>
</dbReference>
<evidence type="ECO:0000313" key="1">
    <source>
        <dbReference type="EMBL" id="KAF5765386.1"/>
    </source>
</evidence>
<comment type="caution">
    <text evidence="1">The sequence shown here is derived from an EMBL/GenBank/DDBJ whole genome shotgun (WGS) entry which is preliminary data.</text>
</comment>
<sequence length="98" mass="11240">MIWFAIPDGGCCCAQMPNQTGGWAASVSRTNNIKFDSDGRFDYDEYFQQSEESSQFRNEYEMRKMKQDQGLDMKSEGLDTLKNMAQTRGGSNLLTKFR</sequence>
<accession>A0A9K3H3S2</accession>
<keyword evidence="2" id="KW-1185">Reference proteome</keyword>
<evidence type="ECO:0000313" key="2">
    <source>
        <dbReference type="Proteomes" id="UP000215914"/>
    </source>
</evidence>
<name>A0A9K3H3S2_HELAN</name>
<dbReference type="Proteomes" id="UP000215914">
    <property type="component" value="Unassembled WGS sequence"/>
</dbReference>
<proteinExistence type="predicted"/>
<reference evidence="1" key="1">
    <citation type="journal article" date="2017" name="Nature">
        <title>The sunflower genome provides insights into oil metabolism, flowering and Asterid evolution.</title>
        <authorList>
            <person name="Badouin H."/>
            <person name="Gouzy J."/>
            <person name="Grassa C.J."/>
            <person name="Murat F."/>
            <person name="Staton S.E."/>
            <person name="Cottret L."/>
            <person name="Lelandais-Briere C."/>
            <person name="Owens G.L."/>
            <person name="Carrere S."/>
            <person name="Mayjonade B."/>
            <person name="Legrand L."/>
            <person name="Gill N."/>
            <person name="Kane N.C."/>
            <person name="Bowers J.E."/>
            <person name="Hubner S."/>
            <person name="Bellec A."/>
            <person name="Berard A."/>
            <person name="Berges H."/>
            <person name="Blanchet N."/>
            <person name="Boniface M.C."/>
            <person name="Brunel D."/>
            <person name="Catrice O."/>
            <person name="Chaidir N."/>
            <person name="Claudel C."/>
            <person name="Donnadieu C."/>
            <person name="Faraut T."/>
            <person name="Fievet G."/>
            <person name="Helmstetter N."/>
            <person name="King M."/>
            <person name="Knapp S.J."/>
            <person name="Lai Z."/>
            <person name="Le Paslier M.C."/>
            <person name="Lippi Y."/>
            <person name="Lorenzon L."/>
            <person name="Mandel J.R."/>
            <person name="Marage G."/>
            <person name="Marchand G."/>
            <person name="Marquand E."/>
            <person name="Bret-Mestries E."/>
            <person name="Morien E."/>
            <person name="Nambeesan S."/>
            <person name="Nguyen T."/>
            <person name="Pegot-Espagnet P."/>
            <person name="Pouilly N."/>
            <person name="Raftis F."/>
            <person name="Sallet E."/>
            <person name="Schiex T."/>
            <person name="Thomas J."/>
            <person name="Vandecasteele C."/>
            <person name="Vares D."/>
            <person name="Vear F."/>
            <person name="Vautrin S."/>
            <person name="Crespi M."/>
            <person name="Mangin B."/>
            <person name="Burke J.M."/>
            <person name="Salse J."/>
            <person name="Munos S."/>
            <person name="Vincourt P."/>
            <person name="Rieseberg L.H."/>
            <person name="Langlade N.B."/>
        </authorList>
    </citation>
    <scope>NUCLEOTIDE SEQUENCE</scope>
    <source>
        <tissue evidence="1">Leaves</tissue>
    </source>
</reference>
<gene>
    <name evidence="1" type="ORF">HanXRQr2_Chr15g0703231</name>
</gene>
<protein>
    <submittedName>
        <fullName evidence="1">Uncharacterized protein</fullName>
    </submittedName>
</protein>
<organism evidence="1 2">
    <name type="scientific">Helianthus annuus</name>
    <name type="common">Common sunflower</name>
    <dbReference type="NCBI Taxonomy" id="4232"/>
    <lineage>
        <taxon>Eukaryota</taxon>
        <taxon>Viridiplantae</taxon>
        <taxon>Streptophyta</taxon>
        <taxon>Embryophyta</taxon>
        <taxon>Tracheophyta</taxon>
        <taxon>Spermatophyta</taxon>
        <taxon>Magnoliopsida</taxon>
        <taxon>eudicotyledons</taxon>
        <taxon>Gunneridae</taxon>
        <taxon>Pentapetalae</taxon>
        <taxon>asterids</taxon>
        <taxon>campanulids</taxon>
        <taxon>Asterales</taxon>
        <taxon>Asteraceae</taxon>
        <taxon>Asteroideae</taxon>
        <taxon>Heliantheae alliance</taxon>
        <taxon>Heliantheae</taxon>
        <taxon>Helianthus</taxon>
    </lineage>
</organism>
<dbReference type="AlphaFoldDB" id="A0A9K3H3S2"/>
<dbReference type="Gramene" id="mRNA:HanXRQr2_Chr15g0703231">
    <property type="protein sequence ID" value="mRNA:HanXRQr2_Chr15g0703231"/>
    <property type="gene ID" value="HanXRQr2_Chr15g0703231"/>
</dbReference>
<reference evidence="1" key="2">
    <citation type="submission" date="2020-06" db="EMBL/GenBank/DDBJ databases">
        <title>Helianthus annuus Genome sequencing and assembly Release 2.</title>
        <authorList>
            <person name="Gouzy J."/>
            <person name="Langlade N."/>
            <person name="Munos S."/>
        </authorList>
    </citation>
    <scope>NUCLEOTIDE SEQUENCE</scope>
    <source>
        <tissue evidence="1">Leaves</tissue>
    </source>
</reference>